<accession>A0A401H924</accession>
<dbReference type="PANTHER" id="PTHR38814">
    <property type="entry name" value="ENDONUCLEASE NUCS"/>
    <property type="match status" value="1"/>
</dbReference>
<dbReference type="NCBIfam" id="NF003270">
    <property type="entry name" value="PRK04247.1"/>
    <property type="match status" value="1"/>
</dbReference>
<dbReference type="InterPro" id="IPR048301">
    <property type="entry name" value="NucS_C"/>
</dbReference>
<comment type="subcellular location">
    <subcellularLocation>
        <location evidence="6">Cytoplasm</location>
    </subcellularLocation>
</comment>
<gene>
    <name evidence="6" type="primary">nucS</name>
    <name evidence="9" type="ORF">apy_06910</name>
</gene>
<dbReference type="CDD" id="cd22341">
    <property type="entry name" value="NucS-like"/>
    <property type="match status" value="1"/>
</dbReference>
<dbReference type="Pfam" id="PF21003">
    <property type="entry name" value="NucS_N"/>
    <property type="match status" value="1"/>
</dbReference>
<dbReference type="Proteomes" id="UP000291213">
    <property type="component" value="Unassembled WGS sequence"/>
</dbReference>
<dbReference type="GO" id="GO:0000014">
    <property type="term" value="F:single-stranded DNA endodeoxyribonuclease activity"/>
    <property type="evidence" value="ECO:0007669"/>
    <property type="project" value="UniProtKB-UniRule"/>
</dbReference>
<reference evidence="9 10" key="1">
    <citation type="submission" date="2017-02" db="EMBL/GenBank/DDBJ databases">
        <title>isolation and characterization of a novel temperate virus Aeropyrum globular virus 1 infecting hyperthermophilic archaeon Aeropyrum.</title>
        <authorList>
            <person name="Yumiya M."/>
            <person name="Yoshida T."/>
            <person name="Sako Y."/>
        </authorList>
    </citation>
    <scope>NUCLEOTIDE SEQUENCE [LARGE SCALE GENOMIC DNA]</scope>
    <source>
        <strain evidence="9 10">YK1-12-2013</strain>
    </source>
</reference>
<evidence type="ECO:0000256" key="3">
    <source>
        <dbReference type="ARBA" id="ARBA00022759"/>
    </source>
</evidence>
<proteinExistence type="inferred from homology"/>
<dbReference type="HAMAP" id="MF_00722">
    <property type="entry name" value="NucS"/>
    <property type="match status" value="1"/>
</dbReference>
<evidence type="ECO:0000313" key="9">
    <source>
        <dbReference type="EMBL" id="GBF08966.1"/>
    </source>
</evidence>
<dbReference type="GO" id="GO:0003677">
    <property type="term" value="F:DNA binding"/>
    <property type="evidence" value="ECO:0007669"/>
    <property type="project" value="UniProtKB-KW"/>
</dbReference>
<evidence type="ECO:0000313" key="10">
    <source>
        <dbReference type="Proteomes" id="UP000291213"/>
    </source>
</evidence>
<sequence length="255" mass="28327">MDGRFGVVSSPTIEEAAGLLEKLLDGSSMVVVAGVCSSEYEGRGASVSTEGDKLLIVKPGGAVILHGPRGFRPLNWQPSTSHTEVATAEGLLTLKFYRRTPREVLKIACSSVWYVAWVRFPEEGAFWMYMTEDDLRRAVALHPRELLGEDIRFFAEEKRTPSGKADLYGVDGRGNIVIVEVKRVRADESAVRQLEGYVRDYPTQAKVRGILVAPDISDAARRLLESRGLEFRRVDLKKAYSLLKPGRGRSVLDFL</sequence>
<evidence type="ECO:0000259" key="8">
    <source>
        <dbReference type="Pfam" id="PF21003"/>
    </source>
</evidence>
<dbReference type="AlphaFoldDB" id="A0A401H924"/>
<keyword evidence="5 6" id="KW-0238">DNA-binding</keyword>
<evidence type="ECO:0000256" key="4">
    <source>
        <dbReference type="ARBA" id="ARBA00022801"/>
    </source>
</evidence>
<dbReference type="InterPro" id="IPR011856">
    <property type="entry name" value="tRNA_endonuc-like_dom_sf"/>
</dbReference>
<protein>
    <recommendedName>
        <fullName evidence="6">Endonuclease NucS</fullName>
        <ecNumber evidence="6">3.1.-.-</ecNumber>
    </recommendedName>
</protein>
<dbReference type="GO" id="GO:0005737">
    <property type="term" value="C:cytoplasm"/>
    <property type="evidence" value="ECO:0007669"/>
    <property type="project" value="UniProtKB-SubCell"/>
</dbReference>
<keyword evidence="3 6" id="KW-0255">Endonuclease</keyword>
<evidence type="ECO:0000256" key="5">
    <source>
        <dbReference type="ARBA" id="ARBA00023125"/>
    </source>
</evidence>
<dbReference type="Pfam" id="PF01939">
    <property type="entry name" value="NucS_C"/>
    <property type="match status" value="1"/>
</dbReference>
<evidence type="ECO:0000256" key="6">
    <source>
        <dbReference type="HAMAP-Rule" id="MF_00722"/>
    </source>
</evidence>
<comment type="function">
    <text evidence="6">Cleaves both 3' and 5' ssDNA extremities of branched DNA structures.</text>
</comment>
<name>A0A401H924_AERPX</name>
<keyword evidence="4 6" id="KW-0378">Hydrolase</keyword>
<dbReference type="EMBL" id="BDMD01000037">
    <property type="protein sequence ID" value="GBF08966.1"/>
    <property type="molecule type" value="Genomic_DNA"/>
</dbReference>
<keyword evidence="2 6" id="KW-0540">Nuclease</keyword>
<organism evidence="9 10">
    <name type="scientific">Aeropyrum pernix</name>
    <dbReference type="NCBI Taxonomy" id="56636"/>
    <lineage>
        <taxon>Archaea</taxon>
        <taxon>Thermoproteota</taxon>
        <taxon>Thermoprotei</taxon>
        <taxon>Desulfurococcales</taxon>
        <taxon>Desulfurococcaceae</taxon>
        <taxon>Aeropyrum</taxon>
    </lineage>
</organism>
<dbReference type="Gene3D" id="2.70.180.20">
    <property type="match status" value="1"/>
</dbReference>
<dbReference type="InterPro" id="IPR048302">
    <property type="entry name" value="NucS_N"/>
</dbReference>
<comment type="similarity">
    <text evidence="6">Belongs to the NucS endonuclease family.</text>
</comment>
<dbReference type="EC" id="3.1.-.-" evidence="6"/>
<evidence type="ECO:0000259" key="7">
    <source>
        <dbReference type="Pfam" id="PF01939"/>
    </source>
</evidence>
<evidence type="ECO:0000256" key="1">
    <source>
        <dbReference type="ARBA" id="ARBA00022490"/>
    </source>
</evidence>
<feature type="domain" description="Endonuclease NucS N-terminal PH-like" evidence="8">
    <location>
        <begin position="28"/>
        <end position="115"/>
    </location>
</feature>
<feature type="domain" description="Endonuclease NucS C-terminal" evidence="7">
    <location>
        <begin position="132"/>
        <end position="236"/>
    </location>
</feature>
<keyword evidence="1 6" id="KW-0963">Cytoplasm</keyword>
<dbReference type="PANTHER" id="PTHR38814:SF1">
    <property type="entry name" value="ENDONUCLEASE NUCS"/>
    <property type="match status" value="1"/>
</dbReference>
<comment type="caution">
    <text evidence="9">The sequence shown here is derived from an EMBL/GenBank/DDBJ whole genome shotgun (WGS) entry which is preliminary data.</text>
</comment>
<dbReference type="Gene3D" id="3.40.1350.10">
    <property type="match status" value="1"/>
</dbReference>
<dbReference type="InterPro" id="IPR049173">
    <property type="entry name" value="NucS_N_sf"/>
</dbReference>
<evidence type="ECO:0000256" key="2">
    <source>
        <dbReference type="ARBA" id="ARBA00022722"/>
    </source>
</evidence>
<dbReference type="InterPro" id="IPR002793">
    <property type="entry name" value="Endonuclease_NucS"/>
</dbReference>